<name>A0A1X7I185_9BACT</name>
<evidence type="ECO:0000313" key="1">
    <source>
        <dbReference type="EMBL" id="SMG08163.1"/>
    </source>
</evidence>
<dbReference type="OrthoDB" id="5576at2"/>
<dbReference type="STRING" id="561720.SAMN06275492_10114"/>
<proteinExistence type="predicted"/>
<protein>
    <submittedName>
        <fullName evidence="1">Uncharacterized protein</fullName>
    </submittedName>
</protein>
<gene>
    <name evidence="1" type="ORF">SAMN06275492_10114</name>
</gene>
<dbReference type="RefSeq" id="WP_085543322.1">
    <property type="nucleotide sequence ID" value="NZ_FXBB01000001.1"/>
</dbReference>
<keyword evidence="2" id="KW-1185">Reference proteome</keyword>
<dbReference type="EMBL" id="FXBB01000001">
    <property type="protein sequence ID" value="SMG08163.1"/>
    <property type="molecule type" value="Genomic_DNA"/>
</dbReference>
<evidence type="ECO:0000313" key="2">
    <source>
        <dbReference type="Proteomes" id="UP000193355"/>
    </source>
</evidence>
<dbReference type="Proteomes" id="UP000193355">
    <property type="component" value="Unassembled WGS sequence"/>
</dbReference>
<dbReference type="AlphaFoldDB" id="A0A1X7I185"/>
<reference evidence="2" key="1">
    <citation type="submission" date="2017-04" db="EMBL/GenBank/DDBJ databases">
        <authorList>
            <person name="Varghese N."/>
            <person name="Submissions S."/>
        </authorList>
    </citation>
    <scope>NUCLEOTIDE SEQUENCE [LARGE SCALE GENOMIC DNA]</scope>
    <source>
        <strain evidence="2">USBA 82</strain>
    </source>
</reference>
<organism evidence="1 2">
    <name type="scientific">Dethiosulfovibrio salsuginis</name>
    <dbReference type="NCBI Taxonomy" id="561720"/>
    <lineage>
        <taxon>Bacteria</taxon>
        <taxon>Thermotogati</taxon>
        <taxon>Synergistota</taxon>
        <taxon>Synergistia</taxon>
        <taxon>Synergistales</taxon>
        <taxon>Dethiosulfovibrionaceae</taxon>
        <taxon>Dethiosulfovibrio</taxon>
    </lineage>
</organism>
<sequence>MNERTMRAALFTSLFLFPLLFLGLSWFMFSRVTELGEEIGRVQKELSLYGRQVMSTERRITMYKDVLAAVNLGTSETPESGVELFSIVQRHLTANGVLSRVIDEAGKPTPQGDRGVRISFEGAYPAFIRTLADWRQMEVALRVKQLSITGQGDLVKGDILLETIFGK</sequence>
<accession>A0A1X7I185</accession>